<keyword evidence="1" id="KW-1133">Transmembrane helix</keyword>
<dbReference type="OrthoDB" id="401241at2"/>
<keyword evidence="3" id="KW-1185">Reference proteome</keyword>
<feature type="transmembrane region" description="Helical" evidence="1">
    <location>
        <begin position="173"/>
        <end position="194"/>
    </location>
</feature>
<organism evidence="2 3">
    <name type="scientific">Mycoplasmopsis maculosa</name>
    <dbReference type="NCBI Taxonomy" id="114885"/>
    <lineage>
        <taxon>Bacteria</taxon>
        <taxon>Bacillati</taxon>
        <taxon>Mycoplasmatota</taxon>
        <taxon>Mycoplasmoidales</taxon>
        <taxon>Metamycoplasmataceae</taxon>
        <taxon>Mycoplasmopsis</taxon>
    </lineage>
</organism>
<evidence type="ECO:0000313" key="2">
    <source>
        <dbReference type="EMBL" id="VEU75244.1"/>
    </source>
</evidence>
<feature type="transmembrane region" description="Helical" evidence="1">
    <location>
        <begin position="273"/>
        <end position="294"/>
    </location>
</feature>
<dbReference type="RefSeq" id="WP_129646179.1">
    <property type="nucleotide sequence ID" value="NZ_LR215037.1"/>
</dbReference>
<dbReference type="KEGG" id="mmau:NCTC10168_00161"/>
<protein>
    <submittedName>
        <fullName evidence="2">Integral membrane protein (Intg_mem_TP0381)</fullName>
    </submittedName>
</protein>
<proteinExistence type="predicted"/>
<keyword evidence="1" id="KW-0812">Transmembrane</keyword>
<dbReference type="Pfam" id="PF14808">
    <property type="entry name" value="TMEM164"/>
    <property type="match status" value="1"/>
</dbReference>
<name>A0A449B3R2_9BACT</name>
<gene>
    <name evidence="2" type="ORF">NCTC10168_00161</name>
</gene>
<dbReference type="EMBL" id="LR215037">
    <property type="protein sequence ID" value="VEU75244.1"/>
    <property type="molecule type" value="Genomic_DNA"/>
</dbReference>
<dbReference type="AlphaFoldDB" id="A0A449B3R2"/>
<evidence type="ECO:0000256" key="1">
    <source>
        <dbReference type="SAM" id="Phobius"/>
    </source>
</evidence>
<accession>A0A449B3R2</accession>
<dbReference type="Proteomes" id="UP000290243">
    <property type="component" value="Chromosome"/>
</dbReference>
<feature type="transmembrane region" description="Helical" evidence="1">
    <location>
        <begin position="31"/>
        <end position="55"/>
    </location>
</feature>
<feature type="transmembrane region" description="Helical" evidence="1">
    <location>
        <begin position="76"/>
        <end position="99"/>
    </location>
</feature>
<feature type="transmembrane region" description="Helical" evidence="1">
    <location>
        <begin position="206"/>
        <end position="234"/>
    </location>
</feature>
<sequence>MNKFFQSPFFIQEMYKNVHGTLSFIQNSYSIGFYVLFFTLIYISSFLIFLFRIPIRNSYKRKQKILGLKKKNFWKLIGWITLFFICLRSITFLFIEIYGTNDYKIDPIDNIVKSKLWEFIPLHFCRIILLFIAFSLITYKLNLVKYFAYLGFLAGVVATIIPGLYNYSGFDSWWYWDYILAHGYVVFMIILLWIIVNPKYTLKDTLISLSISLLIGIFMFLINLITYNVAIYIYPNDFEQRFKIVSNYWYLGINEYNEFQNLLGVLTKWPYSLLGWTLIGIILFIICIILSSFLSKVKIIRDANSRKLKFIFTKSKYWFFYKKSFNLKNKGI</sequence>
<reference evidence="2 3" key="1">
    <citation type="submission" date="2019-01" db="EMBL/GenBank/DDBJ databases">
        <authorList>
            <consortium name="Pathogen Informatics"/>
        </authorList>
    </citation>
    <scope>NUCLEOTIDE SEQUENCE [LARGE SCALE GENOMIC DNA]</scope>
    <source>
        <strain evidence="2 3">NCTC10168</strain>
    </source>
</reference>
<feature type="transmembrane region" description="Helical" evidence="1">
    <location>
        <begin position="146"/>
        <end position="167"/>
    </location>
</feature>
<keyword evidence="1" id="KW-0472">Membrane</keyword>
<evidence type="ECO:0000313" key="3">
    <source>
        <dbReference type="Proteomes" id="UP000290243"/>
    </source>
</evidence>
<feature type="transmembrane region" description="Helical" evidence="1">
    <location>
        <begin position="119"/>
        <end position="139"/>
    </location>
</feature>